<dbReference type="STRING" id="1121419.SAMN05443529_11475"/>
<dbReference type="EMBL" id="FNCP01000014">
    <property type="protein sequence ID" value="SDH51178.1"/>
    <property type="molecule type" value="Genomic_DNA"/>
</dbReference>
<dbReference type="RefSeq" id="WP_092333908.1">
    <property type="nucleotide sequence ID" value="NZ_FNCP01000014.1"/>
</dbReference>
<accession>A0A1G8D060</accession>
<dbReference type="OrthoDB" id="2374448at2"/>
<name>A0A1G8D060_9FIRM</name>
<reference evidence="2" key="1">
    <citation type="submission" date="2016-10" db="EMBL/GenBank/DDBJ databases">
        <authorList>
            <person name="Varghese N."/>
            <person name="Submissions S."/>
        </authorList>
    </citation>
    <scope>NUCLEOTIDE SEQUENCE [LARGE SCALE GENOMIC DNA]</scope>
    <source>
        <strain evidence="2">DSM 8344</strain>
    </source>
</reference>
<sequence length="146" mass="16713">MVPKKEGVIMQEVINATDVRKDWGRFIDNVVRLKPSLVKRNRDYLAAMSLEHLEVVLTPYRFTLEYEKEADGSLSGSLKELDIIANAASLGALKTEIAKELIEYAQEYMDEFDKYYGAPNRKAHFPYVMRVLIQKDEDAVRGLLDA</sequence>
<dbReference type="Gene3D" id="3.40.1620.10">
    <property type="entry name" value="YefM-like domain"/>
    <property type="match status" value="1"/>
</dbReference>
<gene>
    <name evidence="1" type="ORF">SAMN05443529_11475</name>
</gene>
<keyword evidence="2" id="KW-1185">Reference proteome</keyword>
<organism evidence="1 2">
    <name type="scientific">Desulfosporosinus hippei DSM 8344</name>
    <dbReference type="NCBI Taxonomy" id="1121419"/>
    <lineage>
        <taxon>Bacteria</taxon>
        <taxon>Bacillati</taxon>
        <taxon>Bacillota</taxon>
        <taxon>Clostridia</taxon>
        <taxon>Eubacteriales</taxon>
        <taxon>Desulfitobacteriaceae</taxon>
        <taxon>Desulfosporosinus</taxon>
    </lineage>
</organism>
<dbReference type="Gene3D" id="3.30.160.620">
    <property type="match status" value="1"/>
</dbReference>
<protein>
    <submittedName>
        <fullName evidence="1">Antitoxin of toxin-antitoxin, RelE / RelB, TA system</fullName>
    </submittedName>
</protein>
<proteinExistence type="predicted"/>
<evidence type="ECO:0000313" key="1">
    <source>
        <dbReference type="EMBL" id="SDH51178.1"/>
    </source>
</evidence>
<dbReference type="Pfam" id="PF12910">
    <property type="entry name" value="PHD_like"/>
    <property type="match status" value="1"/>
</dbReference>
<dbReference type="Proteomes" id="UP000198656">
    <property type="component" value="Unassembled WGS sequence"/>
</dbReference>
<dbReference type="InterPro" id="IPR035424">
    <property type="entry name" value="Antitoxin_RelB"/>
</dbReference>
<evidence type="ECO:0000313" key="2">
    <source>
        <dbReference type="Proteomes" id="UP000198656"/>
    </source>
</evidence>
<dbReference type="AlphaFoldDB" id="A0A1G8D060"/>